<dbReference type="Pfam" id="PF00201">
    <property type="entry name" value="UDPGT"/>
    <property type="match status" value="1"/>
</dbReference>
<dbReference type="GO" id="GO:0009813">
    <property type="term" value="P:flavonoid biosynthetic process"/>
    <property type="evidence" value="ECO:0007669"/>
    <property type="project" value="UniProtKB-KW"/>
</dbReference>
<reference evidence="5" key="2">
    <citation type="journal article" date="2018" name="BMC Genomics">
        <title>A manually annotated Actinidia chinensis var. chinensis (kiwifruit) genome highlights the challenges associated with draft genomes and gene prediction in plants.</title>
        <authorList>
            <person name="Pilkington S.M."/>
            <person name="Crowhurst R."/>
            <person name="Hilario E."/>
            <person name="Nardozza S."/>
            <person name="Fraser L."/>
            <person name="Peng Y."/>
            <person name="Gunaseelan K."/>
            <person name="Simpson R."/>
            <person name="Tahir J."/>
            <person name="Deroles S.C."/>
            <person name="Templeton K."/>
            <person name="Luo Z."/>
            <person name="Davy M."/>
            <person name="Cheng C."/>
            <person name="McNeilage M."/>
            <person name="Scaglione D."/>
            <person name="Liu Y."/>
            <person name="Zhang Q."/>
            <person name="Datson P."/>
            <person name="De Silva N."/>
            <person name="Gardiner S.E."/>
            <person name="Bassett H."/>
            <person name="Chagne D."/>
            <person name="McCallum J."/>
            <person name="Dzierzon H."/>
            <person name="Deng C."/>
            <person name="Wang Y.Y."/>
            <person name="Barron L."/>
            <person name="Manako K."/>
            <person name="Bowen J."/>
            <person name="Foster T.M."/>
            <person name="Erridge Z.A."/>
            <person name="Tiffin H."/>
            <person name="Waite C.N."/>
            <person name="Davies K.M."/>
            <person name="Grierson E.P."/>
            <person name="Laing W.A."/>
            <person name="Kirk R."/>
            <person name="Chen X."/>
            <person name="Wood M."/>
            <person name="Montefiori M."/>
            <person name="Brummell D.A."/>
            <person name="Schwinn K.E."/>
            <person name="Catanach A."/>
            <person name="Fullerton C."/>
            <person name="Li D."/>
            <person name="Meiyalaghan S."/>
            <person name="Nieuwenhuizen N."/>
            <person name="Read N."/>
            <person name="Prakash R."/>
            <person name="Hunter D."/>
            <person name="Zhang H."/>
            <person name="McKenzie M."/>
            <person name="Knabel M."/>
            <person name="Harris A."/>
            <person name="Allan A.C."/>
            <person name="Gleave A."/>
            <person name="Chen A."/>
            <person name="Janssen B.J."/>
            <person name="Plunkett B."/>
            <person name="Ampomah-Dwamena C."/>
            <person name="Voogd C."/>
            <person name="Leif D."/>
            <person name="Lafferty D."/>
            <person name="Souleyre E.J.F."/>
            <person name="Varkonyi-Gasic E."/>
            <person name="Gambi F."/>
            <person name="Hanley J."/>
            <person name="Yao J.L."/>
            <person name="Cheung J."/>
            <person name="David K.M."/>
            <person name="Warren B."/>
            <person name="Marsh K."/>
            <person name="Snowden K.C."/>
            <person name="Lin-Wang K."/>
            <person name="Brian L."/>
            <person name="Martinez-Sanchez M."/>
            <person name="Wang M."/>
            <person name="Ileperuma N."/>
            <person name="Macnee N."/>
            <person name="Campin R."/>
            <person name="McAtee P."/>
            <person name="Drummond R.S.M."/>
            <person name="Espley R.V."/>
            <person name="Ireland H.S."/>
            <person name="Wu R."/>
            <person name="Atkinson R.G."/>
            <person name="Karunairetnam S."/>
            <person name="Bulley S."/>
            <person name="Chunkath S."/>
            <person name="Hanley Z."/>
            <person name="Storey R."/>
            <person name="Thrimawithana A.H."/>
            <person name="Thomson S."/>
            <person name="David C."/>
            <person name="Testolin R."/>
            <person name="Huang H."/>
            <person name="Hellens R.P."/>
            <person name="Schaffer R.J."/>
        </authorList>
    </citation>
    <scope>NUCLEOTIDE SEQUENCE [LARGE SCALE GENOMIC DNA]</scope>
    <source>
        <strain evidence="5">cv. Red5</strain>
    </source>
</reference>
<dbReference type="GO" id="GO:0035251">
    <property type="term" value="F:UDP-glucosyltransferase activity"/>
    <property type="evidence" value="ECO:0007669"/>
    <property type="project" value="TreeGrafter"/>
</dbReference>
<dbReference type="Gramene" id="PSS28938">
    <property type="protein sequence ID" value="PSS28938"/>
    <property type="gene ID" value="CEY00_Acc06429"/>
</dbReference>
<comment type="caution">
    <text evidence="4">The sequence shown here is derived from an EMBL/GenBank/DDBJ whole genome shotgun (WGS) entry which is preliminary data.</text>
</comment>
<dbReference type="AlphaFoldDB" id="A0A2R6RG13"/>
<dbReference type="FunFam" id="3.40.50.2000:FF:000064">
    <property type="entry name" value="Glycosyltransferase"/>
    <property type="match status" value="1"/>
</dbReference>
<dbReference type="FunCoup" id="A0A2R6RG13">
    <property type="interactions" value="236"/>
</dbReference>
<dbReference type="Gene3D" id="3.40.50.2000">
    <property type="entry name" value="Glycogen Phosphorylase B"/>
    <property type="match status" value="2"/>
</dbReference>
<keyword evidence="2 4" id="KW-0808">Transferase</keyword>
<keyword evidence="5" id="KW-1185">Reference proteome</keyword>
<evidence type="ECO:0000256" key="2">
    <source>
        <dbReference type="ARBA" id="ARBA00022679"/>
    </source>
</evidence>
<dbReference type="OMA" id="WVAKSDP"/>
<dbReference type="PANTHER" id="PTHR48047">
    <property type="entry name" value="GLYCOSYLTRANSFERASE"/>
    <property type="match status" value="1"/>
</dbReference>
<dbReference type="PANTHER" id="PTHR48047:SF28">
    <property type="entry name" value="F11M15.8 PROTEIN"/>
    <property type="match status" value="1"/>
</dbReference>
<evidence type="ECO:0000313" key="4">
    <source>
        <dbReference type="EMBL" id="PSS28938.1"/>
    </source>
</evidence>
<evidence type="ECO:0000256" key="3">
    <source>
        <dbReference type="ARBA" id="ARBA00023241"/>
    </source>
</evidence>
<dbReference type="OrthoDB" id="5835829at2759"/>
<protein>
    <submittedName>
        <fullName evidence="4">UDP-glycosyltransferase</fullName>
    </submittedName>
</protein>
<evidence type="ECO:0000256" key="1">
    <source>
        <dbReference type="ARBA" id="ARBA00009995"/>
    </source>
</evidence>
<accession>A0A2R6RG13</accession>
<dbReference type="InterPro" id="IPR002213">
    <property type="entry name" value="UDP_glucos_trans"/>
</dbReference>
<dbReference type="CDD" id="cd03784">
    <property type="entry name" value="GT1_Gtf-like"/>
    <property type="match status" value="1"/>
</dbReference>
<comment type="similarity">
    <text evidence="1">Belongs to the UDP-glycosyltransferase family.</text>
</comment>
<evidence type="ECO:0000313" key="5">
    <source>
        <dbReference type="Proteomes" id="UP000241394"/>
    </source>
</evidence>
<dbReference type="InParanoid" id="A0A2R6RG13"/>
<keyword evidence="3" id="KW-0284">Flavonoid biosynthesis</keyword>
<dbReference type="EMBL" id="NKQK01000006">
    <property type="protein sequence ID" value="PSS28938.1"/>
    <property type="molecule type" value="Genomic_DNA"/>
</dbReference>
<proteinExistence type="inferred from homology"/>
<gene>
    <name evidence="4" type="ORF">CEY00_Acc06429</name>
</gene>
<reference evidence="4 5" key="1">
    <citation type="submission" date="2017-07" db="EMBL/GenBank/DDBJ databases">
        <title>An improved, manually edited Actinidia chinensis var. chinensis (kiwifruit) genome highlights the challenges associated with draft genomes and gene prediction in plants.</title>
        <authorList>
            <person name="Pilkington S."/>
            <person name="Crowhurst R."/>
            <person name="Hilario E."/>
            <person name="Nardozza S."/>
            <person name="Fraser L."/>
            <person name="Peng Y."/>
            <person name="Gunaseelan K."/>
            <person name="Simpson R."/>
            <person name="Tahir J."/>
            <person name="Deroles S."/>
            <person name="Templeton K."/>
            <person name="Luo Z."/>
            <person name="Davy M."/>
            <person name="Cheng C."/>
            <person name="Mcneilage M."/>
            <person name="Scaglione D."/>
            <person name="Liu Y."/>
            <person name="Zhang Q."/>
            <person name="Datson P."/>
            <person name="De Silva N."/>
            <person name="Gardiner S."/>
            <person name="Bassett H."/>
            <person name="Chagne D."/>
            <person name="Mccallum J."/>
            <person name="Dzierzon H."/>
            <person name="Deng C."/>
            <person name="Wang Y.-Y."/>
            <person name="Barron N."/>
            <person name="Manako K."/>
            <person name="Bowen J."/>
            <person name="Foster T."/>
            <person name="Erridge Z."/>
            <person name="Tiffin H."/>
            <person name="Waite C."/>
            <person name="Davies K."/>
            <person name="Grierson E."/>
            <person name="Laing W."/>
            <person name="Kirk R."/>
            <person name="Chen X."/>
            <person name="Wood M."/>
            <person name="Montefiori M."/>
            <person name="Brummell D."/>
            <person name="Schwinn K."/>
            <person name="Catanach A."/>
            <person name="Fullerton C."/>
            <person name="Li D."/>
            <person name="Meiyalaghan S."/>
            <person name="Nieuwenhuizen N."/>
            <person name="Read N."/>
            <person name="Prakash R."/>
            <person name="Hunter D."/>
            <person name="Zhang H."/>
            <person name="Mckenzie M."/>
            <person name="Knabel M."/>
            <person name="Harris A."/>
            <person name="Allan A."/>
            <person name="Chen A."/>
            <person name="Janssen B."/>
            <person name="Plunkett B."/>
            <person name="Dwamena C."/>
            <person name="Voogd C."/>
            <person name="Leif D."/>
            <person name="Lafferty D."/>
            <person name="Souleyre E."/>
            <person name="Varkonyi-Gasic E."/>
            <person name="Gambi F."/>
            <person name="Hanley J."/>
            <person name="Yao J.-L."/>
            <person name="Cheung J."/>
            <person name="David K."/>
            <person name="Warren B."/>
            <person name="Marsh K."/>
            <person name="Snowden K."/>
            <person name="Lin-Wang K."/>
            <person name="Brian L."/>
            <person name="Martinez-Sanchez M."/>
            <person name="Wang M."/>
            <person name="Ileperuma N."/>
            <person name="Macnee N."/>
            <person name="Campin R."/>
            <person name="Mcatee P."/>
            <person name="Drummond R."/>
            <person name="Espley R."/>
            <person name="Ireland H."/>
            <person name="Wu R."/>
            <person name="Atkinson R."/>
            <person name="Karunairetnam S."/>
            <person name="Bulley S."/>
            <person name="Chunkath S."/>
            <person name="Hanley Z."/>
            <person name="Storey R."/>
            <person name="Thrimawithana A."/>
            <person name="Thomson S."/>
            <person name="David C."/>
            <person name="Testolin R."/>
        </authorList>
    </citation>
    <scope>NUCLEOTIDE SEQUENCE [LARGE SCALE GENOMIC DNA]</scope>
    <source>
        <strain evidence="5">cv. Red5</strain>
        <tissue evidence="4">Young leaf</tissue>
    </source>
</reference>
<dbReference type="SUPFAM" id="SSF53756">
    <property type="entry name" value="UDP-Glycosyltransferase/glycogen phosphorylase"/>
    <property type="match status" value="1"/>
</dbReference>
<name>A0A2R6RG13_ACTCC</name>
<organism evidence="4 5">
    <name type="scientific">Actinidia chinensis var. chinensis</name>
    <name type="common">Chinese soft-hair kiwi</name>
    <dbReference type="NCBI Taxonomy" id="1590841"/>
    <lineage>
        <taxon>Eukaryota</taxon>
        <taxon>Viridiplantae</taxon>
        <taxon>Streptophyta</taxon>
        <taxon>Embryophyta</taxon>
        <taxon>Tracheophyta</taxon>
        <taxon>Spermatophyta</taxon>
        <taxon>Magnoliopsida</taxon>
        <taxon>eudicotyledons</taxon>
        <taxon>Gunneridae</taxon>
        <taxon>Pentapetalae</taxon>
        <taxon>asterids</taxon>
        <taxon>Ericales</taxon>
        <taxon>Actinidiaceae</taxon>
        <taxon>Actinidia</taxon>
    </lineage>
</organism>
<dbReference type="Proteomes" id="UP000241394">
    <property type="component" value="Chromosome LG6"/>
</dbReference>
<sequence length="472" mass="52675">MSSSNQGAHILIFPYPAQGHMLPMLDLTHQLAIRGLTITILVTPKNLQTLDPLLSSHPSIQTLVLPFPHHSSLPSSVENVRDVGNIGNVPITIALGKLHDPILQWFKSHPTPPVALLSDYFLGWTNQLARQLGIPRITFFSSGAFFTCVLNNIWSNMETVRTLSVVIFPDLPRSPTFPIDHLTSWCRQYLQSDPDWVFFRHGFIANMSSWGWVFNVFDGLEKEYLDHLRKTMGHIHVWQVGPLHLLGGERTLDRVNPESDLSEDVMKWLDGCPDGSVLYVCFGSQKLLKRDQMEALAYGLEQSNFRFIWVVKLAMDQHGGYAYEFTPDGFEDRVSARGIILKGWAPQVMILNHRAVGGFLSHCGWNSVLEGVTAGVMILAWPMEGDQFVTARLLVENMGVAICVCEGANTVPNSVKLARAIALAMSKDIPQRLRVEELRGKAMEAIRAGGSSSKDLDGLVRELAQLQVKQCE</sequence>